<protein>
    <submittedName>
        <fullName evidence="2">ARMT1-like domain-containing protein</fullName>
    </submittedName>
</protein>
<reference evidence="2 3" key="1">
    <citation type="submission" date="2024-03" db="EMBL/GenBank/DDBJ databases">
        <title>Human intestinal bacterial collection.</title>
        <authorList>
            <person name="Pauvert C."/>
            <person name="Hitch T.C.A."/>
            <person name="Clavel T."/>
        </authorList>
    </citation>
    <scope>NUCLEOTIDE SEQUENCE [LARGE SCALE GENOMIC DNA]</scope>
    <source>
        <strain evidence="2 3">CLA-JM-H44</strain>
    </source>
</reference>
<dbReference type="EMBL" id="JBBMFD010000012">
    <property type="protein sequence ID" value="MEQ2440748.1"/>
    <property type="molecule type" value="Genomic_DNA"/>
</dbReference>
<gene>
    <name evidence="2" type="ORF">WMO26_07920</name>
</gene>
<name>A0ABV1E0B4_9FIRM</name>
<dbReference type="InterPro" id="IPR014444">
    <property type="entry name" value="PH1575-like"/>
</dbReference>
<dbReference type="Gene3D" id="1.10.285.20">
    <property type="entry name" value="Uncharacterised protein PF01937, DUF89, domain 2"/>
    <property type="match status" value="1"/>
</dbReference>
<proteinExistence type="predicted"/>
<organism evidence="2 3">
    <name type="scientific">Solibaculum intestinale</name>
    <dbReference type="NCBI Taxonomy" id="3133165"/>
    <lineage>
        <taxon>Bacteria</taxon>
        <taxon>Bacillati</taxon>
        <taxon>Bacillota</taxon>
        <taxon>Clostridia</taxon>
        <taxon>Eubacteriales</taxon>
        <taxon>Oscillospiraceae</taxon>
        <taxon>Solibaculum</taxon>
    </lineage>
</organism>
<dbReference type="SUPFAM" id="SSF111321">
    <property type="entry name" value="AF1104-like"/>
    <property type="match status" value="1"/>
</dbReference>
<dbReference type="Pfam" id="PF01937">
    <property type="entry name" value="ARMT1-like_dom"/>
    <property type="match status" value="1"/>
</dbReference>
<evidence type="ECO:0000313" key="2">
    <source>
        <dbReference type="EMBL" id="MEQ2440748.1"/>
    </source>
</evidence>
<dbReference type="Proteomes" id="UP001489509">
    <property type="component" value="Unassembled WGS sequence"/>
</dbReference>
<sequence length="294" mass="33510">MQPVRLHPQCIRCLLEKQLNHFPQGISEEEQIVYMQRVLRTLADAPKTASAPVVVREIGRIQRQMFGYEEDYSEVKTHFNQIMLEREEEIRGKLRRAKDPLKLAVQYAMTGNYIDFGAMQKVDEAKLDRLLQQAEELPLQEQEYQSLRQTLLSGKSVVYLTDNCGEIVLDKLLMQEIKRINEQARVTAVVRGHRVLNDATMEDAKQVALADAAYVMDNGSDIAGTCLDDISRKAKQALDQADVILAKGQANFETLCKCGKNVYYLFMCKCSLFADRFGVPMYHGILIHDRNCCA</sequence>
<evidence type="ECO:0000313" key="3">
    <source>
        <dbReference type="Proteomes" id="UP001489509"/>
    </source>
</evidence>
<dbReference type="RefSeq" id="WP_349219410.1">
    <property type="nucleotide sequence ID" value="NZ_JBBMFD010000012.1"/>
</dbReference>
<keyword evidence="3" id="KW-1185">Reference proteome</keyword>
<dbReference type="InterPro" id="IPR036075">
    <property type="entry name" value="ARMT-1-like_metal-bd_sf"/>
</dbReference>
<comment type="caution">
    <text evidence="2">The sequence shown here is derived from an EMBL/GenBank/DDBJ whole genome shotgun (WGS) entry which is preliminary data.</text>
</comment>
<accession>A0ABV1E0B4</accession>
<dbReference type="InterPro" id="IPR002791">
    <property type="entry name" value="ARMT1-like_metal-bd"/>
</dbReference>
<dbReference type="Gene3D" id="3.40.50.10880">
    <property type="entry name" value="Uncharacterised protein PF01937, DUF89, domain 3"/>
    <property type="match status" value="1"/>
</dbReference>
<evidence type="ECO:0000259" key="1">
    <source>
        <dbReference type="Pfam" id="PF01937"/>
    </source>
</evidence>
<feature type="domain" description="Damage-control phosphatase ARMT1-like metal-binding" evidence="1">
    <location>
        <begin position="7"/>
        <end position="282"/>
    </location>
</feature>
<dbReference type="PIRSF" id="PIRSF006593">
    <property type="entry name" value="UCP006593"/>
    <property type="match status" value="1"/>
</dbReference>